<reference evidence="8 9" key="1">
    <citation type="submission" date="2018-10" db="EMBL/GenBank/DDBJ databases">
        <title>Genomic Encyclopedia of Archaeal and Bacterial Type Strains, Phase II (KMG-II): from individual species to whole genera.</title>
        <authorList>
            <person name="Goeker M."/>
        </authorList>
    </citation>
    <scope>NUCLEOTIDE SEQUENCE [LARGE SCALE GENOMIC DNA]</scope>
    <source>
        <strain evidence="8 9">DSM 18602</strain>
    </source>
</reference>
<dbReference type="InterPro" id="IPR016909">
    <property type="entry name" value="rRNA_lsu_MeTfrase_F"/>
</dbReference>
<comment type="subcellular location">
    <subcellularLocation>
        <location evidence="6">Cytoplasm</location>
    </subcellularLocation>
</comment>
<dbReference type="InterPro" id="IPR010286">
    <property type="entry name" value="METTL16/RlmF"/>
</dbReference>
<dbReference type="Pfam" id="PF05971">
    <property type="entry name" value="Methyltransf_10"/>
    <property type="match status" value="1"/>
</dbReference>
<dbReference type="Gene3D" id="3.40.50.150">
    <property type="entry name" value="Vaccinia Virus protein VP39"/>
    <property type="match status" value="1"/>
</dbReference>
<proteinExistence type="inferred from homology"/>
<evidence type="ECO:0000256" key="1">
    <source>
        <dbReference type="ARBA" id="ARBA00022490"/>
    </source>
</evidence>
<comment type="catalytic activity">
    <reaction evidence="6">
        <text>adenosine(1618) in 23S rRNA + S-adenosyl-L-methionine = N(6)-methyladenosine(1618) in 23S rRNA + S-adenosyl-L-homocysteine + H(+)</text>
        <dbReference type="Rhea" id="RHEA:16497"/>
        <dbReference type="Rhea" id="RHEA-COMP:10229"/>
        <dbReference type="Rhea" id="RHEA-COMP:10231"/>
        <dbReference type="ChEBI" id="CHEBI:15378"/>
        <dbReference type="ChEBI" id="CHEBI:57856"/>
        <dbReference type="ChEBI" id="CHEBI:59789"/>
        <dbReference type="ChEBI" id="CHEBI:74411"/>
        <dbReference type="ChEBI" id="CHEBI:74449"/>
        <dbReference type="EC" id="2.1.1.181"/>
    </reaction>
</comment>
<keyword evidence="2 6" id="KW-0698">rRNA processing</keyword>
<dbReference type="InterPro" id="IPR029063">
    <property type="entry name" value="SAM-dependent_MTases_sf"/>
</dbReference>
<evidence type="ECO:0000313" key="8">
    <source>
        <dbReference type="EMBL" id="RKR83430.1"/>
    </source>
</evidence>
<keyword evidence="1 6" id="KW-0963">Cytoplasm</keyword>
<dbReference type="PANTHER" id="PTHR13393">
    <property type="entry name" value="SAM-DEPENDENT METHYLTRANSFERASE"/>
    <property type="match status" value="1"/>
</dbReference>
<dbReference type="EMBL" id="RBKU01000001">
    <property type="protein sequence ID" value="RKR83430.1"/>
    <property type="molecule type" value="Genomic_DNA"/>
</dbReference>
<dbReference type="PROSITE" id="PS00092">
    <property type="entry name" value="N6_MTASE"/>
    <property type="match status" value="1"/>
</dbReference>
<comment type="function">
    <text evidence="6">Specifically methylates the adenine in position 1618 of 23S rRNA.</text>
</comment>
<comment type="similarity">
    <text evidence="6">Belongs to the methyltransferase superfamily. METTL16/RlmF family.</text>
</comment>
<evidence type="ECO:0000256" key="7">
    <source>
        <dbReference type="SAM" id="MobiDB-lite"/>
    </source>
</evidence>
<dbReference type="RefSeq" id="WP_121198927.1">
    <property type="nucleotide sequence ID" value="NZ_RBKU01000001.1"/>
</dbReference>
<organism evidence="8 9">
    <name type="scientific">Mucilaginibacter gracilis</name>
    <dbReference type="NCBI Taxonomy" id="423350"/>
    <lineage>
        <taxon>Bacteria</taxon>
        <taxon>Pseudomonadati</taxon>
        <taxon>Bacteroidota</taxon>
        <taxon>Sphingobacteriia</taxon>
        <taxon>Sphingobacteriales</taxon>
        <taxon>Sphingobacteriaceae</taxon>
        <taxon>Mucilaginibacter</taxon>
    </lineage>
</organism>
<evidence type="ECO:0000313" key="9">
    <source>
        <dbReference type="Proteomes" id="UP000268007"/>
    </source>
</evidence>
<evidence type="ECO:0000256" key="4">
    <source>
        <dbReference type="ARBA" id="ARBA00022679"/>
    </source>
</evidence>
<dbReference type="CDD" id="cd02440">
    <property type="entry name" value="AdoMet_MTases"/>
    <property type="match status" value="1"/>
</dbReference>
<dbReference type="OrthoDB" id="1115728at2"/>
<comment type="caution">
    <text evidence="8">The sequence shown here is derived from an EMBL/GenBank/DDBJ whole genome shotgun (WGS) entry which is preliminary data.</text>
</comment>
<dbReference type="InterPro" id="IPR002052">
    <property type="entry name" value="DNA_methylase_N6_adenine_CS"/>
</dbReference>
<dbReference type="NCBIfam" id="NF008725">
    <property type="entry name" value="PRK11727.1"/>
    <property type="match status" value="1"/>
</dbReference>
<sequence>MPDKNKTPVAEKNGLHPRNKHRSRYNFDALVLTCPELEPFVSLNKFNDQSVDFSDPQAVKMLNAALLRHFYKLSSWDIPEGYLCPPIPGRADYIHYVADLLALYNYGNIPGGKTIKVLDIGVGANCVYPLIGNHEYGWSFVGTDIDSTALESAQKIVTDNKLADVIELRKQTNVSGIYTGVINPGELFDVAICNPPFHSSQQEAEQANMRKQSNLGKAETDKPMLNFGGQNTELWYPGGESAFISKMIYQSSKAPQQCFWYTTLVSQKDNLHNIYKALKKVNVFEVQTINMAGLTHKNS</sequence>
<evidence type="ECO:0000256" key="5">
    <source>
        <dbReference type="ARBA" id="ARBA00022691"/>
    </source>
</evidence>
<keyword evidence="5 6" id="KW-0949">S-adenosyl-L-methionine</keyword>
<name>A0A495J391_9SPHI</name>
<feature type="compositionally biased region" description="Polar residues" evidence="7">
    <location>
        <begin position="201"/>
        <end position="215"/>
    </location>
</feature>
<feature type="region of interest" description="Disordered" evidence="7">
    <location>
        <begin position="201"/>
        <end position="222"/>
    </location>
</feature>
<dbReference type="GO" id="GO:0005737">
    <property type="term" value="C:cytoplasm"/>
    <property type="evidence" value="ECO:0007669"/>
    <property type="project" value="UniProtKB-SubCell"/>
</dbReference>
<dbReference type="PANTHER" id="PTHR13393:SF0">
    <property type="entry name" value="RNA N6-ADENOSINE-METHYLTRANSFERASE METTL16"/>
    <property type="match status" value="1"/>
</dbReference>
<evidence type="ECO:0000256" key="3">
    <source>
        <dbReference type="ARBA" id="ARBA00022603"/>
    </source>
</evidence>
<evidence type="ECO:0000256" key="2">
    <source>
        <dbReference type="ARBA" id="ARBA00022552"/>
    </source>
</evidence>
<protein>
    <recommendedName>
        <fullName evidence="6">Ribosomal RNA large subunit methyltransferase F</fullName>
        <ecNumber evidence="6">2.1.1.181</ecNumber>
    </recommendedName>
    <alternativeName>
        <fullName evidence="6">23S rRNA mA1618 methyltransferase</fullName>
    </alternativeName>
    <alternativeName>
        <fullName evidence="6">rRNA adenine N-6-methyltransferase</fullName>
    </alternativeName>
</protein>
<accession>A0A495J391</accession>
<dbReference type="SUPFAM" id="SSF53335">
    <property type="entry name" value="S-adenosyl-L-methionine-dependent methyltransferases"/>
    <property type="match status" value="1"/>
</dbReference>
<dbReference type="AlphaFoldDB" id="A0A495J391"/>
<keyword evidence="4 6" id="KW-0808">Transferase</keyword>
<gene>
    <name evidence="6" type="primary">rlmF</name>
    <name evidence="8" type="ORF">BDD43_3638</name>
</gene>
<evidence type="ECO:0000256" key="6">
    <source>
        <dbReference type="HAMAP-Rule" id="MF_01848"/>
    </source>
</evidence>
<dbReference type="Proteomes" id="UP000268007">
    <property type="component" value="Unassembled WGS sequence"/>
</dbReference>
<dbReference type="GO" id="GO:0070475">
    <property type="term" value="P:rRNA base methylation"/>
    <property type="evidence" value="ECO:0007669"/>
    <property type="project" value="TreeGrafter"/>
</dbReference>
<dbReference type="HAMAP" id="MF_01848">
    <property type="entry name" value="23SrRNA_methyltr_F"/>
    <property type="match status" value="1"/>
</dbReference>
<feature type="region of interest" description="Disordered" evidence="7">
    <location>
        <begin position="1"/>
        <end position="20"/>
    </location>
</feature>
<dbReference type="EC" id="2.1.1.181" evidence="6"/>
<dbReference type="GO" id="GO:0052907">
    <property type="term" value="F:23S rRNA (adenine(1618)-N(6))-methyltransferase activity"/>
    <property type="evidence" value="ECO:0007669"/>
    <property type="project" value="UniProtKB-EC"/>
</dbReference>
<dbReference type="GO" id="GO:0003676">
    <property type="term" value="F:nucleic acid binding"/>
    <property type="evidence" value="ECO:0007669"/>
    <property type="project" value="InterPro"/>
</dbReference>
<dbReference type="PIRSF" id="PIRSF029038">
    <property type="entry name" value="Mtase_YbiN_prd"/>
    <property type="match status" value="1"/>
</dbReference>
<keyword evidence="9" id="KW-1185">Reference proteome</keyword>
<keyword evidence="3 6" id="KW-0489">Methyltransferase</keyword>